<comment type="caution">
    <text evidence="4">The sequence shown here is derived from an EMBL/GenBank/DDBJ whole genome shotgun (WGS) entry which is preliminary data.</text>
</comment>
<keyword evidence="2" id="KW-0133">Cell shape</keyword>
<dbReference type="EC" id="3.5.1.2" evidence="2"/>
<reference evidence="4 5" key="1">
    <citation type="submission" date="2019-05" db="EMBL/GenBank/DDBJ databases">
        <title>Kocuria coralli sp. nov., a novel actinobacterium isolated from coral reef seawater.</title>
        <authorList>
            <person name="Li J."/>
        </authorList>
    </citation>
    <scope>NUCLEOTIDE SEQUENCE [LARGE SCALE GENOMIC DNA]</scope>
    <source>
        <strain evidence="4 5">SCSIO 13007</strain>
    </source>
</reference>
<dbReference type="InterPro" id="IPR043702">
    <property type="entry name" value="Lipid_II_synth_GatD"/>
</dbReference>
<dbReference type="AlphaFoldDB" id="A0A5J5KZP0"/>
<keyword evidence="2" id="KW-0961">Cell wall biogenesis/degradation</keyword>
<comment type="function">
    <text evidence="2">The lipid II isoglutaminyl synthase complex catalyzes the formation of alpha-D-isoglutamine in the cell wall lipid II stem peptide. The GatD subunit catalyzes the hydrolysis of glutamine to glutamate and ammonia. The resulting ammonia molecule is channeled to the active site of MurT.</text>
</comment>
<sequence length="258" mass="27830">MFPTAPDSGAPEAHFAESGGQGEIHLVQLYPRDMNIYGDWGNTLTLKRRLEKRGYSVKLTDYNPGDSFPADGDLFVGGGGQDSGQFRVMEDLQKIKPVLHELVRDGVPMLAICGLYQLFGHEFRTIAGQVLPGIGIFDLTTVGGETRLIGNIVTESETFGTIIGYENHSGLTRLGDGQEPLGRVVSGAGNDGEDGTEGAVTREVIGTYLHGSLLPKNPVLADHLIATAVRRRYSHDHLEPLNDALAARAREVAAARPR</sequence>
<dbReference type="Proteomes" id="UP000325957">
    <property type="component" value="Unassembled WGS sequence"/>
</dbReference>
<dbReference type="HAMAP" id="MF_02213">
    <property type="entry name" value="Lipid_II_synth_GatD"/>
    <property type="match status" value="1"/>
</dbReference>
<comment type="subunit">
    <text evidence="2">Forms a heterodimer with MurT.</text>
</comment>
<feature type="active site" description="Nucleophile" evidence="2">
    <location>
        <position position="113"/>
    </location>
</feature>
<name>A0A5J5KZP0_9MICC</name>
<dbReference type="PANTHER" id="PTHR21343">
    <property type="entry name" value="DETHIOBIOTIN SYNTHETASE"/>
    <property type="match status" value="1"/>
</dbReference>
<keyword evidence="5" id="KW-1185">Reference proteome</keyword>
<keyword evidence="2" id="KW-0573">Peptidoglycan synthesis</keyword>
<accession>A0A5J5KZP0</accession>
<dbReference type="OrthoDB" id="9782045at2"/>
<dbReference type="GO" id="GO:0009236">
    <property type="term" value="P:cobalamin biosynthetic process"/>
    <property type="evidence" value="ECO:0007669"/>
    <property type="project" value="InterPro"/>
</dbReference>
<dbReference type="EMBL" id="SZWF01000003">
    <property type="protein sequence ID" value="KAA9395154.1"/>
    <property type="molecule type" value="Genomic_DNA"/>
</dbReference>
<dbReference type="PROSITE" id="PS51274">
    <property type="entry name" value="GATASE_COBBQ"/>
    <property type="match status" value="1"/>
</dbReference>
<evidence type="ECO:0000256" key="2">
    <source>
        <dbReference type="HAMAP-Rule" id="MF_02213"/>
    </source>
</evidence>
<dbReference type="EC" id="6.3.5.13" evidence="2"/>
<feature type="binding site" evidence="2">
    <location>
        <position position="147"/>
    </location>
    <ligand>
        <name>substrate</name>
    </ligand>
</feature>
<dbReference type="InterPro" id="IPR011698">
    <property type="entry name" value="GATase_3"/>
</dbReference>
<keyword evidence="2" id="KW-0436">Ligase</keyword>
<dbReference type="GO" id="GO:0008360">
    <property type="term" value="P:regulation of cell shape"/>
    <property type="evidence" value="ECO:0007669"/>
    <property type="project" value="UniProtKB-KW"/>
</dbReference>
<proteinExistence type="inferred from homology"/>
<keyword evidence="1 2" id="KW-0315">Glutamine amidotransferase</keyword>
<dbReference type="InterPro" id="IPR033949">
    <property type="entry name" value="CobQ_GATase1"/>
</dbReference>
<gene>
    <name evidence="2" type="primary">gatD</name>
    <name evidence="4" type="ORF">FCK90_04235</name>
</gene>
<dbReference type="GO" id="GO:0004359">
    <property type="term" value="F:glutaminase activity"/>
    <property type="evidence" value="ECO:0007669"/>
    <property type="project" value="UniProtKB-UniRule"/>
</dbReference>
<dbReference type="InterPro" id="IPR029062">
    <property type="entry name" value="Class_I_gatase-like"/>
</dbReference>
<evidence type="ECO:0000313" key="5">
    <source>
        <dbReference type="Proteomes" id="UP000325957"/>
    </source>
</evidence>
<dbReference type="PANTHER" id="PTHR21343:SF9">
    <property type="entry name" value="LIPID II ISOGLUTAMINYL SYNTHASE (GLUTAMINE-HYDROLYZING) SUBUNIT GATD"/>
    <property type="match status" value="1"/>
</dbReference>
<comment type="similarity">
    <text evidence="2">Belongs to the CobB/CobQ family. GatD subfamily.</text>
</comment>
<keyword evidence="2" id="KW-0378">Hydrolase</keyword>
<keyword evidence="4" id="KW-0808">Transferase</keyword>
<dbReference type="CDD" id="cd01750">
    <property type="entry name" value="GATase1_CobQ"/>
    <property type="match status" value="1"/>
</dbReference>
<organism evidence="4 5">
    <name type="scientific">Kocuria coralli</name>
    <dbReference type="NCBI Taxonomy" id="1461025"/>
    <lineage>
        <taxon>Bacteria</taxon>
        <taxon>Bacillati</taxon>
        <taxon>Actinomycetota</taxon>
        <taxon>Actinomycetes</taxon>
        <taxon>Micrococcales</taxon>
        <taxon>Micrococcaceae</taxon>
        <taxon>Kocuria</taxon>
    </lineage>
</organism>
<comment type="pathway">
    <text evidence="2">Cell wall biogenesis; peptidoglycan biosynthesis.</text>
</comment>
<dbReference type="GO" id="GO:0009252">
    <property type="term" value="P:peptidoglycan biosynthetic process"/>
    <property type="evidence" value="ECO:0007669"/>
    <property type="project" value="UniProtKB-UniRule"/>
</dbReference>
<dbReference type="GO" id="GO:0016740">
    <property type="term" value="F:transferase activity"/>
    <property type="evidence" value="ECO:0007669"/>
    <property type="project" value="UniProtKB-KW"/>
</dbReference>
<evidence type="ECO:0000256" key="1">
    <source>
        <dbReference type="ARBA" id="ARBA00022962"/>
    </source>
</evidence>
<dbReference type="GO" id="GO:0140282">
    <property type="term" value="F:carbon-nitrogen ligase activity on lipid II"/>
    <property type="evidence" value="ECO:0007669"/>
    <property type="project" value="UniProtKB-UniRule"/>
</dbReference>
<dbReference type="SUPFAM" id="SSF52317">
    <property type="entry name" value="Class I glutamine amidotransferase-like"/>
    <property type="match status" value="1"/>
</dbReference>
<feature type="domain" description="CobB/CobQ-like glutamine amidotransferase" evidence="3">
    <location>
        <begin position="29"/>
        <end position="217"/>
    </location>
</feature>
<dbReference type="UniPathway" id="UPA00219"/>
<evidence type="ECO:0000259" key="3">
    <source>
        <dbReference type="Pfam" id="PF07685"/>
    </source>
</evidence>
<comment type="catalytic activity">
    <reaction evidence="2">
        <text>L-glutamine + H2O = L-glutamate + NH4(+)</text>
        <dbReference type="Rhea" id="RHEA:15889"/>
        <dbReference type="ChEBI" id="CHEBI:15377"/>
        <dbReference type="ChEBI" id="CHEBI:28938"/>
        <dbReference type="ChEBI" id="CHEBI:29985"/>
        <dbReference type="ChEBI" id="CHEBI:58359"/>
        <dbReference type="EC" id="3.5.1.2"/>
    </reaction>
</comment>
<dbReference type="Pfam" id="PF07685">
    <property type="entry name" value="GATase_3"/>
    <property type="match status" value="1"/>
</dbReference>
<evidence type="ECO:0000313" key="4">
    <source>
        <dbReference type="EMBL" id="KAA9395154.1"/>
    </source>
</evidence>
<comment type="catalytic activity">
    <reaction evidence="2">
        <text>beta-D-GlcNAc-(1-&gt;4)-Mur2Ac(oyl-L-Ala-gamma-D-Glu-L-Lys-D-Ala-D-Ala)-di-trans,octa-cis-undecaprenyl diphosphate + L-glutamine + ATP + H2O = beta-D-GlcNAc-(1-&gt;4)-Mur2Ac(oyl-L-Ala-D-isoglutaminyl-L-Lys-D-Ala-D-Ala)-di-trans,octa-cis-undecaprenyl diphosphate + L-glutamate + ADP + phosphate + H(+)</text>
        <dbReference type="Rhea" id="RHEA:57928"/>
        <dbReference type="ChEBI" id="CHEBI:15377"/>
        <dbReference type="ChEBI" id="CHEBI:15378"/>
        <dbReference type="ChEBI" id="CHEBI:29985"/>
        <dbReference type="ChEBI" id="CHEBI:30616"/>
        <dbReference type="ChEBI" id="CHEBI:43474"/>
        <dbReference type="ChEBI" id="CHEBI:58359"/>
        <dbReference type="ChEBI" id="CHEBI:60033"/>
        <dbReference type="ChEBI" id="CHEBI:62233"/>
        <dbReference type="ChEBI" id="CHEBI:456216"/>
        <dbReference type="EC" id="6.3.5.13"/>
    </reaction>
</comment>
<dbReference type="GO" id="GO:0071555">
    <property type="term" value="P:cell wall organization"/>
    <property type="evidence" value="ECO:0007669"/>
    <property type="project" value="UniProtKB-KW"/>
</dbReference>
<protein>
    <recommendedName>
        <fullName evidence="2">Lipid II isoglutaminyl synthase (glutamine-hydrolyzing) subunit GatD</fullName>
        <ecNumber evidence="2">6.3.5.13</ecNumber>
    </recommendedName>
    <alternativeName>
        <fullName evidence="2">Lipid II isoglutaminyl synthase glutaminase subunit</fullName>
        <ecNumber evidence="2">3.5.1.2</ecNumber>
    </alternativeName>
</protein>
<dbReference type="Gene3D" id="3.40.50.880">
    <property type="match status" value="1"/>
</dbReference>
<feature type="active site" evidence="2">
    <location>
        <position position="210"/>
    </location>
</feature>